<gene>
    <name evidence="1" type="ORF">HLH34_01070</name>
</gene>
<evidence type="ECO:0000313" key="2">
    <source>
        <dbReference type="Proteomes" id="UP000555756"/>
    </source>
</evidence>
<dbReference type="EMBL" id="JABEQF010000001">
    <property type="protein sequence ID" value="MBB2188554.1"/>
    <property type="molecule type" value="Genomic_DNA"/>
</dbReference>
<name>A0A7W4JPK3_9PROT</name>
<dbReference type="AlphaFoldDB" id="A0A7W4JPK3"/>
<comment type="caution">
    <text evidence="1">The sequence shown here is derived from an EMBL/GenBank/DDBJ whole genome shotgun (WGS) entry which is preliminary data.</text>
</comment>
<organism evidence="1 2">
    <name type="scientific">Gluconacetobacter azotocaptans</name>
    <dbReference type="NCBI Taxonomy" id="142834"/>
    <lineage>
        <taxon>Bacteria</taxon>
        <taxon>Pseudomonadati</taxon>
        <taxon>Pseudomonadota</taxon>
        <taxon>Alphaproteobacteria</taxon>
        <taxon>Acetobacterales</taxon>
        <taxon>Acetobacteraceae</taxon>
        <taxon>Gluconacetobacter</taxon>
    </lineage>
</organism>
<evidence type="ECO:0000313" key="1">
    <source>
        <dbReference type="EMBL" id="MBB2188554.1"/>
    </source>
</evidence>
<reference evidence="1 2" key="1">
    <citation type="submission" date="2020-04" db="EMBL/GenBank/DDBJ databases">
        <title>Description of novel Gluconacetobacter.</title>
        <authorList>
            <person name="Sombolestani A."/>
        </authorList>
    </citation>
    <scope>NUCLEOTIDE SEQUENCE [LARGE SCALE GENOMIC DNA]</scope>
    <source>
        <strain evidence="1 2">LMG 21311</strain>
    </source>
</reference>
<protein>
    <submittedName>
        <fullName evidence="1">Uncharacterized protein</fullName>
    </submittedName>
</protein>
<proteinExistence type="predicted"/>
<accession>A0A7W4JPK3</accession>
<dbReference type="RefSeq" id="WP_183117732.1">
    <property type="nucleotide sequence ID" value="NZ_JABEQF010000001.1"/>
</dbReference>
<keyword evidence="2" id="KW-1185">Reference proteome</keyword>
<sequence>MMAKAHFGASGMSFDLSRTLHIFTPLQDGGEQDVVSTDYDAAQIALIRQHLSVQAGLRAKGDYSGPAAMHGPTMPGLQALAAGAARMHVLFVALPAGGRILYQSRDPALVRAVHEWLYAQACDHGADAMLSHQ</sequence>
<dbReference type="Proteomes" id="UP000555756">
    <property type="component" value="Unassembled WGS sequence"/>
</dbReference>